<evidence type="ECO:0008006" key="2">
    <source>
        <dbReference type="Google" id="ProtNLM"/>
    </source>
</evidence>
<accession>A0A3B0VY58</accession>
<evidence type="ECO:0000313" key="1">
    <source>
        <dbReference type="EMBL" id="VAW41869.1"/>
    </source>
</evidence>
<protein>
    <recommendedName>
        <fullName evidence="2">Peroxiredoxin</fullName>
    </recommendedName>
</protein>
<gene>
    <name evidence="1" type="ORF">MNBD_DELTA04-1546</name>
</gene>
<dbReference type="AlphaFoldDB" id="A0A3B0VY58"/>
<sequence length="105" mass="11396">MAKSIGIFVTSPQNMRHVVGVTKAALAKGAKVKVFFTWMGTHLTKCAEFPALCALDNVDVSICADSYKKVGYDVKDIPKGLAPEKMATQAQHGAILEDYDCYLTL</sequence>
<proteinExistence type="predicted"/>
<dbReference type="EMBL" id="UOEY01000139">
    <property type="protein sequence ID" value="VAW41869.1"/>
    <property type="molecule type" value="Genomic_DNA"/>
</dbReference>
<dbReference type="SUPFAM" id="SSF75169">
    <property type="entry name" value="DsrEFH-like"/>
    <property type="match status" value="1"/>
</dbReference>
<reference evidence="1" key="1">
    <citation type="submission" date="2018-06" db="EMBL/GenBank/DDBJ databases">
        <authorList>
            <person name="Zhirakovskaya E."/>
        </authorList>
    </citation>
    <scope>NUCLEOTIDE SEQUENCE</scope>
</reference>
<dbReference type="InterPro" id="IPR027396">
    <property type="entry name" value="DsrEFH-like"/>
</dbReference>
<name>A0A3B0VY58_9ZZZZ</name>
<organism evidence="1">
    <name type="scientific">hydrothermal vent metagenome</name>
    <dbReference type="NCBI Taxonomy" id="652676"/>
    <lineage>
        <taxon>unclassified sequences</taxon>
        <taxon>metagenomes</taxon>
        <taxon>ecological metagenomes</taxon>
    </lineage>
</organism>